<name>A0A0N1JVP9_9ACTN</name>
<dbReference type="EMBL" id="LGKG01000188">
    <property type="protein sequence ID" value="KPC59206.1"/>
    <property type="molecule type" value="Genomic_DNA"/>
</dbReference>
<protein>
    <submittedName>
        <fullName evidence="1">Uncharacterized protein</fullName>
    </submittedName>
</protein>
<proteinExistence type="predicted"/>
<keyword evidence="2" id="KW-1185">Reference proteome</keyword>
<dbReference type="RefSeq" id="WP_053927697.1">
    <property type="nucleotide sequence ID" value="NZ_LGKG01000188.1"/>
</dbReference>
<evidence type="ECO:0000313" key="2">
    <source>
        <dbReference type="Proteomes" id="UP000037982"/>
    </source>
</evidence>
<dbReference type="Proteomes" id="UP000037982">
    <property type="component" value="Unassembled WGS sequence"/>
</dbReference>
<reference evidence="2" key="1">
    <citation type="submission" date="2015-07" db="EMBL/GenBank/DDBJ databases">
        <authorList>
            <person name="Ju K.-S."/>
            <person name="Doroghazi J.R."/>
            <person name="Metcalf W.W."/>
        </authorList>
    </citation>
    <scope>NUCLEOTIDE SEQUENCE [LARGE SCALE GENOMIC DNA]</scope>
    <source>
        <strain evidence="2">NRRL ISP-5002</strain>
    </source>
</reference>
<comment type="caution">
    <text evidence="1">The sequence shown here is derived from an EMBL/GenBank/DDBJ whole genome shotgun (WGS) entry which is preliminary data.</text>
</comment>
<sequence length="141" mass="15108">MIDLRTKRQIGRASFTATQEIQLAHLSGQWHTENTLTLDSAYGAAKGLRAAWKVSCSDNACNSDSAWTGSESVGKGRVADGATTHNWKAGKPVQGFRLKSTVTILGVGQVLIAPAWFQVPTTVRCDKTCNAKSSRDGKSRG</sequence>
<dbReference type="PATRIC" id="fig|66876.3.peg.7919"/>
<accession>A0A0N1JVP9</accession>
<organism evidence="1 2">
    <name type="scientific">Streptomyces chattanoogensis</name>
    <dbReference type="NCBI Taxonomy" id="66876"/>
    <lineage>
        <taxon>Bacteria</taxon>
        <taxon>Bacillati</taxon>
        <taxon>Actinomycetota</taxon>
        <taxon>Actinomycetes</taxon>
        <taxon>Kitasatosporales</taxon>
        <taxon>Streptomycetaceae</taxon>
        <taxon>Streptomyces</taxon>
    </lineage>
</organism>
<gene>
    <name evidence="1" type="ORF">ADL29_35965</name>
</gene>
<dbReference type="AlphaFoldDB" id="A0A0N1JVP9"/>
<evidence type="ECO:0000313" key="1">
    <source>
        <dbReference type="EMBL" id="KPC59206.1"/>
    </source>
</evidence>